<gene>
    <name evidence="2" type="ORF">ACFSUF_20115</name>
</gene>
<keyword evidence="1" id="KW-0472">Membrane</keyword>
<keyword evidence="3" id="KW-1185">Reference proteome</keyword>
<accession>A0ABW5PHG2</accession>
<protein>
    <submittedName>
        <fullName evidence="2">Uncharacterized protein</fullName>
    </submittedName>
</protein>
<feature type="transmembrane region" description="Helical" evidence="1">
    <location>
        <begin position="5"/>
        <end position="22"/>
    </location>
</feature>
<keyword evidence="1" id="KW-0812">Transmembrane</keyword>
<evidence type="ECO:0000313" key="2">
    <source>
        <dbReference type="EMBL" id="MFD2614723.1"/>
    </source>
</evidence>
<evidence type="ECO:0000256" key="1">
    <source>
        <dbReference type="SAM" id="Phobius"/>
    </source>
</evidence>
<dbReference type="EMBL" id="JBHUME010000013">
    <property type="protein sequence ID" value="MFD2614723.1"/>
    <property type="molecule type" value="Genomic_DNA"/>
</dbReference>
<evidence type="ECO:0000313" key="3">
    <source>
        <dbReference type="Proteomes" id="UP001597541"/>
    </source>
</evidence>
<proteinExistence type="predicted"/>
<name>A0ABW5PHG2_9BACL</name>
<dbReference type="Proteomes" id="UP001597541">
    <property type="component" value="Unassembled WGS sequence"/>
</dbReference>
<dbReference type="RefSeq" id="WP_377605912.1">
    <property type="nucleotide sequence ID" value="NZ_JBHUME010000013.1"/>
</dbReference>
<comment type="caution">
    <text evidence="2">The sequence shown here is derived from an EMBL/GenBank/DDBJ whole genome shotgun (WGS) entry which is preliminary data.</text>
</comment>
<reference evidence="3" key="1">
    <citation type="journal article" date="2019" name="Int. J. Syst. Evol. Microbiol.">
        <title>The Global Catalogue of Microorganisms (GCM) 10K type strain sequencing project: providing services to taxonomists for standard genome sequencing and annotation.</title>
        <authorList>
            <consortium name="The Broad Institute Genomics Platform"/>
            <consortium name="The Broad Institute Genome Sequencing Center for Infectious Disease"/>
            <person name="Wu L."/>
            <person name="Ma J."/>
        </authorList>
    </citation>
    <scope>NUCLEOTIDE SEQUENCE [LARGE SCALE GENOMIC DNA]</scope>
    <source>
        <strain evidence="3">KCTC 3950</strain>
    </source>
</reference>
<sequence length="62" mass="6689">MDKMAVGIIMVIILVGVCFWIFNNPNGINTGLTNGSTDVQQRISNFDYNGSTAPGATQTRPQ</sequence>
<organism evidence="2 3">
    <name type="scientific">Paenibacillus gansuensis</name>
    <dbReference type="NCBI Taxonomy" id="306542"/>
    <lineage>
        <taxon>Bacteria</taxon>
        <taxon>Bacillati</taxon>
        <taxon>Bacillota</taxon>
        <taxon>Bacilli</taxon>
        <taxon>Bacillales</taxon>
        <taxon>Paenibacillaceae</taxon>
        <taxon>Paenibacillus</taxon>
    </lineage>
</organism>
<keyword evidence="1" id="KW-1133">Transmembrane helix</keyword>